<gene>
    <name evidence="1" type="ORF">MIZ03_2185</name>
    <name evidence="2" type="ORF">MIZ03_4376</name>
</gene>
<dbReference type="EMBL" id="AP024238">
    <property type="protein sequence ID" value="BCO29453.1"/>
    <property type="molecule type" value="Genomic_DNA"/>
</dbReference>
<accession>A0ABN6D5P2</accession>
<keyword evidence="3" id="KW-1185">Reference proteome</keyword>
<protein>
    <submittedName>
        <fullName evidence="1">Uncharacterized protein</fullName>
    </submittedName>
</protein>
<evidence type="ECO:0000313" key="3">
    <source>
        <dbReference type="Proteomes" id="UP000824366"/>
    </source>
</evidence>
<reference evidence="1 3" key="1">
    <citation type="journal article" date="2021" name="Microbiol. Spectr.">
        <title>A Single Bacterium Capable of Oxidation and Reduction of Iron at Circumneutral pH.</title>
        <authorList>
            <person name="Kato S."/>
            <person name="Ohkuma M."/>
        </authorList>
    </citation>
    <scope>NUCLEOTIDE SEQUENCE [LARGE SCALE GENOMIC DNA]</scope>
    <source>
        <strain evidence="1 3">MIZ03</strain>
    </source>
</reference>
<evidence type="ECO:0000313" key="1">
    <source>
        <dbReference type="EMBL" id="BCO27297.1"/>
    </source>
</evidence>
<name>A0ABN6D5P2_9BURK</name>
<dbReference type="EMBL" id="AP024238">
    <property type="protein sequence ID" value="BCO27297.1"/>
    <property type="molecule type" value="Genomic_DNA"/>
</dbReference>
<dbReference type="Proteomes" id="UP000824366">
    <property type="component" value="Chromosome"/>
</dbReference>
<evidence type="ECO:0000313" key="2">
    <source>
        <dbReference type="EMBL" id="BCO29453.1"/>
    </source>
</evidence>
<sequence length="37" mass="4139">MRERPTASSGMFSAIVDARKIAQLLVCEINQLQRTFG</sequence>
<proteinExistence type="predicted"/>
<organism evidence="1 3">
    <name type="scientific">Rhodoferax lithotrophicus</name>
    <dbReference type="NCBI Taxonomy" id="2798804"/>
    <lineage>
        <taxon>Bacteria</taxon>
        <taxon>Pseudomonadati</taxon>
        <taxon>Pseudomonadota</taxon>
        <taxon>Betaproteobacteria</taxon>
        <taxon>Burkholderiales</taxon>
        <taxon>Comamonadaceae</taxon>
        <taxon>Rhodoferax</taxon>
    </lineage>
</organism>